<reference evidence="4 5" key="1">
    <citation type="journal article" date="2015" name="Genome Announc.">
        <title>Genome Sequence of Mushroom Soft-Rot Pathogen Janthinobacterium agaricidamnosum.</title>
        <authorList>
            <person name="Graupner K."/>
            <person name="Lackner G."/>
            <person name="Hertweck C."/>
        </authorList>
    </citation>
    <scope>NUCLEOTIDE SEQUENCE [LARGE SCALE GENOMIC DNA]</scope>
    <source>
        <strain evidence="5">NBRC 102515 / DSM 9628</strain>
    </source>
</reference>
<evidence type="ECO:0000313" key="4">
    <source>
        <dbReference type="EMBL" id="CDG82682.1"/>
    </source>
</evidence>
<dbReference type="Gene3D" id="3.40.50.2300">
    <property type="match status" value="1"/>
</dbReference>
<dbReference type="SMART" id="SM00448">
    <property type="entry name" value="REC"/>
    <property type="match status" value="1"/>
</dbReference>
<dbReference type="eggNOG" id="COG0784">
    <property type="taxonomic scope" value="Bacteria"/>
</dbReference>
<protein>
    <submittedName>
        <fullName evidence="4">Response regulator</fullName>
    </submittedName>
</protein>
<dbReference type="Pfam" id="PF00072">
    <property type="entry name" value="Response_reg"/>
    <property type="match status" value="1"/>
</dbReference>
<evidence type="ECO:0000256" key="2">
    <source>
        <dbReference type="PROSITE-ProRule" id="PRU00169"/>
    </source>
</evidence>
<dbReference type="SUPFAM" id="SSF52172">
    <property type="entry name" value="CheY-like"/>
    <property type="match status" value="1"/>
</dbReference>
<evidence type="ECO:0000313" key="5">
    <source>
        <dbReference type="Proteomes" id="UP000027604"/>
    </source>
</evidence>
<gene>
    <name evidence="4" type="ORF">GJA_2048</name>
</gene>
<dbReference type="GO" id="GO:0000160">
    <property type="term" value="P:phosphorelay signal transduction system"/>
    <property type="evidence" value="ECO:0007669"/>
    <property type="project" value="InterPro"/>
</dbReference>
<dbReference type="InterPro" id="IPR050595">
    <property type="entry name" value="Bact_response_regulator"/>
</dbReference>
<feature type="domain" description="Response regulatory" evidence="3">
    <location>
        <begin position="9"/>
        <end position="125"/>
    </location>
</feature>
<keyword evidence="5" id="KW-1185">Reference proteome</keyword>
<organism evidence="4 5">
    <name type="scientific">Janthinobacterium agaricidamnosum NBRC 102515 = DSM 9628</name>
    <dbReference type="NCBI Taxonomy" id="1349767"/>
    <lineage>
        <taxon>Bacteria</taxon>
        <taxon>Pseudomonadati</taxon>
        <taxon>Pseudomonadota</taxon>
        <taxon>Betaproteobacteria</taxon>
        <taxon>Burkholderiales</taxon>
        <taxon>Oxalobacteraceae</taxon>
        <taxon>Janthinobacterium</taxon>
    </lineage>
</organism>
<dbReference type="PANTHER" id="PTHR44591:SF3">
    <property type="entry name" value="RESPONSE REGULATORY DOMAIN-CONTAINING PROTEIN"/>
    <property type="match status" value="1"/>
</dbReference>
<sequence length="134" mass="14767">MAQRLDPQRILIVDDNRDAADIIVEFLVMYGHDAKSAYDGEDALRVAASFVPDVVFLDIGMPGINGYQVAASMRATPRFDKTRVVALTAWSDDEARRRVAAAGFHLHLIKPASFDTILGALNMFNVLEQADALF</sequence>
<accession>W0V5Y8</accession>
<dbReference type="InterPro" id="IPR001789">
    <property type="entry name" value="Sig_transdc_resp-reg_receiver"/>
</dbReference>
<dbReference type="PROSITE" id="PS50110">
    <property type="entry name" value="RESPONSE_REGULATORY"/>
    <property type="match status" value="1"/>
</dbReference>
<evidence type="ECO:0000259" key="3">
    <source>
        <dbReference type="PROSITE" id="PS50110"/>
    </source>
</evidence>
<dbReference type="HOGENOM" id="CLU_000445_69_17_4"/>
<dbReference type="RefSeq" id="WP_038491432.1">
    <property type="nucleotide sequence ID" value="NZ_BCTH01000028.1"/>
</dbReference>
<dbReference type="OrthoDB" id="5421695at2"/>
<dbReference type="KEGG" id="jag:GJA_2048"/>
<dbReference type="Proteomes" id="UP000027604">
    <property type="component" value="Chromosome I"/>
</dbReference>
<dbReference type="PATRIC" id="fig|1349767.4.peg.3810"/>
<dbReference type="AlphaFoldDB" id="W0V5Y8"/>
<dbReference type="PANTHER" id="PTHR44591">
    <property type="entry name" value="STRESS RESPONSE REGULATOR PROTEIN 1"/>
    <property type="match status" value="1"/>
</dbReference>
<dbReference type="InterPro" id="IPR011006">
    <property type="entry name" value="CheY-like_superfamily"/>
</dbReference>
<evidence type="ECO:0000256" key="1">
    <source>
        <dbReference type="ARBA" id="ARBA00022553"/>
    </source>
</evidence>
<dbReference type="STRING" id="1349767.GJA_2048"/>
<proteinExistence type="predicted"/>
<feature type="modified residue" description="4-aspartylphosphate" evidence="2">
    <location>
        <position position="58"/>
    </location>
</feature>
<keyword evidence="1 2" id="KW-0597">Phosphoprotein</keyword>
<name>W0V5Y8_9BURK</name>
<dbReference type="EMBL" id="HG322949">
    <property type="protein sequence ID" value="CDG82682.1"/>
    <property type="molecule type" value="Genomic_DNA"/>
</dbReference>